<organism evidence="1 2">
    <name type="scientific">Cannabis sativa</name>
    <name type="common">Hemp</name>
    <name type="synonym">Marijuana</name>
    <dbReference type="NCBI Taxonomy" id="3483"/>
    <lineage>
        <taxon>Eukaryota</taxon>
        <taxon>Viridiplantae</taxon>
        <taxon>Streptophyta</taxon>
        <taxon>Embryophyta</taxon>
        <taxon>Tracheophyta</taxon>
        <taxon>Spermatophyta</taxon>
        <taxon>Magnoliopsida</taxon>
        <taxon>eudicotyledons</taxon>
        <taxon>Gunneridae</taxon>
        <taxon>Pentapetalae</taxon>
        <taxon>rosids</taxon>
        <taxon>fabids</taxon>
        <taxon>Rosales</taxon>
        <taxon>Cannabaceae</taxon>
        <taxon>Cannabis</taxon>
    </lineage>
</organism>
<protein>
    <recommendedName>
        <fullName evidence="3">S-protein homolog</fullName>
    </recommendedName>
</protein>
<sequence length="82" mass="9800">MGRTYDLNFRSKVEAFGAAIVRCHFQWKNGTKQVNYDYEIYNQDETVNRLNCWVLKVEGPCYCDCKDEKCDFTKCDKWPKKN</sequence>
<keyword evidence="2" id="KW-1185">Reference proteome</keyword>
<gene>
    <name evidence="1" type="ORF">G4B88_028907</name>
</gene>
<comment type="caution">
    <text evidence="1">The sequence shown here is derived from an EMBL/GenBank/DDBJ whole genome shotgun (WGS) entry which is preliminary data.</text>
</comment>
<evidence type="ECO:0000313" key="2">
    <source>
        <dbReference type="Proteomes" id="UP000583929"/>
    </source>
</evidence>
<evidence type="ECO:0000313" key="1">
    <source>
        <dbReference type="EMBL" id="KAF4396593.1"/>
    </source>
</evidence>
<dbReference type="AlphaFoldDB" id="A0A7J6HMY7"/>
<accession>A0A7J6HMY7</accession>
<name>A0A7J6HMY7_CANSA</name>
<proteinExistence type="predicted"/>
<reference evidence="1 2" key="1">
    <citation type="journal article" date="2020" name="bioRxiv">
        <title>Sequence and annotation of 42 cannabis genomes reveals extensive copy number variation in cannabinoid synthesis and pathogen resistance genes.</title>
        <authorList>
            <person name="Mckernan K.J."/>
            <person name="Helbert Y."/>
            <person name="Kane L.T."/>
            <person name="Ebling H."/>
            <person name="Zhang L."/>
            <person name="Liu B."/>
            <person name="Eaton Z."/>
            <person name="Mclaughlin S."/>
            <person name="Kingan S."/>
            <person name="Baybayan P."/>
            <person name="Concepcion G."/>
            <person name="Jordan M."/>
            <person name="Riva A."/>
            <person name="Barbazuk W."/>
            <person name="Harkins T."/>
        </authorList>
    </citation>
    <scope>NUCLEOTIDE SEQUENCE [LARGE SCALE GENOMIC DNA]</scope>
    <source>
        <strain evidence="2">cv. Jamaican Lion 4</strain>
        <tissue evidence="1">Leaf</tissue>
    </source>
</reference>
<dbReference type="Proteomes" id="UP000583929">
    <property type="component" value="Unassembled WGS sequence"/>
</dbReference>
<evidence type="ECO:0008006" key="3">
    <source>
        <dbReference type="Google" id="ProtNLM"/>
    </source>
</evidence>
<dbReference type="EMBL" id="JAATIQ010000035">
    <property type="protein sequence ID" value="KAF4396593.1"/>
    <property type="molecule type" value="Genomic_DNA"/>
</dbReference>